<proteinExistence type="predicted"/>
<name>A0A382PG51_9ZZZZ</name>
<accession>A0A382PG51</accession>
<dbReference type="AlphaFoldDB" id="A0A382PG51"/>
<protein>
    <submittedName>
        <fullName evidence="1">Uncharacterized protein</fullName>
    </submittedName>
</protein>
<organism evidence="1">
    <name type="scientific">marine metagenome</name>
    <dbReference type="NCBI Taxonomy" id="408172"/>
    <lineage>
        <taxon>unclassified sequences</taxon>
        <taxon>metagenomes</taxon>
        <taxon>ecological metagenomes</taxon>
    </lineage>
</organism>
<evidence type="ECO:0000313" key="1">
    <source>
        <dbReference type="EMBL" id="SVC70901.1"/>
    </source>
</evidence>
<reference evidence="1" key="1">
    <citation type="submission" date="2018-05" db="EMBL/GenBank/DDBJ databases">
        <authorList>
            <person name="Lanie J.A."/>
            <person name="Ng W.-L."/>
            <person name="Kazmierczak K.M."/>
            <person name="Andrzejewski T.M."/>
            <person name="Davidsen T.M."/>
            <person name="Wayne K.J."/>
            <person name="Tettelin H."/>
            <person name="Glass J.I."/>
            <person name="Rusch D."/>
            <person name="Podicherti R."/>
            <person name="Tsui H.-C.T."/>
            <person name="Winkler M.E."/>
        </authorList>
    </citation>
    <scope>NUCLEOTIDE SEQUENCE</scope>
</reference>
<dbReference type="EMBL" id="UINC01106323">
    <property type="protein sequence ID" value="SVC70901.1"/>
    <property type="molecule type" value="Genomic_DNA"/>
</dbReference>
<gene>
    <name evidence="1" type="ORF">METZ01_LOCUS323755</name>
</gene>
<sequence>MSETTDHKMVLCWKDTFGTDREYEMAFGYDATDGEPTAALMWDGCDHPISIPISVMIEAIANGWLRQAGIDMAGIGTEDEDESVAMNHAKALMAFKGMMPPFLPGDPSLN</sequence>